<dbReference type="PANTHER" id="PTHR43309:SF3">
    <property type="entry name" value="5-OXOPROLINASE SUBUNIT C"/>
    <property type="match status" value="1"/>
</dbReference>
<feature type="domain" description="Carboxyltransferase" evidence="4">
    <location>
        <begin position="26"/>
        <end position="299"/>
    </location>
</feature>
<dbReference type="RefSeq" id="WP_271688755.1">
    <property type="nucleotide sequence ID" value="NZ_CP116423.1"/>
</dbReference>
<dbReference type="EMBL" id="CP116423">
    <property type="protein sequence ID" value="WCE70494.1"/>
    <property type="molecule type" value="Genomic_DNA"/>
</dbReference>
<dbReference type="InterPro" id="IPR003778">
    <property type="entry name" value="CT_A_B"/>
</dbReference>
<dbReference type="Pfam" id="PF02626">
    <property type="entry name" value="CT_A_B"/>
    <property type="match status" value="1"/>
</dbReference>
<dbReference type="Proteomes" id="UP001210770">
    <property type="component" value="Chromosome"/>
</dbReference>
<gene>
    <name evidence="5" type="ORF">PL336_01190</name>
</gene>
<reference evidence="5" key="1">
    <citation type="submission" date="2023-01" db="EMBL/GenBank/DDBJ databases">
        <title>Comparative genomic analysis of cold water coral derived Sulfitobacter faviae: insights into their metabolism and habitat adaptation.</title>
        <authorList>
            <person name="Guo Y."/>
            <person name="Lin S."/>
            <person name="Huang Z."/>
            <person name="Tang K."/>
            <person name="Wang X."/>
        </authorList>
    </citation>
    <scope>NUCLEOTIDE SEQUENCE</scope>
    <source>
        <strain evidence="5">SCSIO W_1865</strain>
    </source>
</reference>
<evidence type="ECO:0000256" key="2">
    <source>
        <dbReference type="ARBA" id="ARBA00022801"/>
    </source>
</evidence>
<keyword evidence="3" id="KW-0067">ATP-binding</keyword>
<dbReference type="AlphaFoldDB" id="A0AAX3LP83"/>
<evidence type="ECO:0000313" key="5">
    <source>
        <dbReference type="EMBL" id="WCE70494.1"/>
    </source>
</evidence>
<organism evidence="5 6">
    <name type="scientific">Sulfitobacter faviae</name>
    <dbReference type="NCBI Taxonomy" id="1775881"/>
    <lineage>
        <taxon>Bacteria</taxon>
        <taxon>Pseudomonadati</taxon>
        <taxon>Pseudomonadota</taxon>
        <taxon>Alphaproteobacteria</taxon>
        <taxon>Rhodobacterales</taxon>
        <taxon>Roseobacteraceae</taxon>
        <taxon>Sulfitobacter</taxon>
    </lineage>
</organism>
<evidence type="ECO:0000313" key="6">
    <source>
        <dbReference type="Proteomes" id="UP001210770"/>
    </source>
</evidence>
<protein>
    <submittedName>
        <fullName evidence="5">Biotin-dependent carboxyltransferase family protein</fullName>
    </submittedName>
</protein>
<evidence type="ECO:0000259" key="4">
    <source>
        <dbReference type="SMART" id="SM00797"/>
    </source>
</evidence>
<dbReference type="SMART" id="SM00797">
    <property type="entry name" value="AHS2"/>
    <property type="match status" value="1"/>
</dbReference>
<dbReference type="PANTHER" id="PTHR43309">
    <property type="entry name" value="5-OXOPROLINASE SUBUNIT C"/>
    <property type="match status" value="1"/>
</dbReference>
<dbReference type="InterPro" id="IPR052708">
    <property type="entry name" value="PxpC"/>
</dbReference>
<proteinExistence type="predicted"/>
<evidence type="ECO:0000256" key="1">
    <source>
        <dbReference type="ARBA" id="ARBA00022741"/>
    </source>
</evidence>
<dbReference type="Gene3D" id="2.40.100.10">
    <property type="entry name" value="Cyclophilin-like"/>
    <property type="match status" value="1"/>
</dbReference>
<dbReference type="GO" id="GO:0016787">
    <property type="term" value="F:hydrolase activity"/>
    <property type="evidence" value="ECO:0007669"/>
    <property type="project" value="UniProtKB-KW"/>
</dbReference>
<name>A0AAX3LP83_9RHOB</name>
<accession>A0AAX3LP83</accession>
<dbReference type="SUPFAM" id="SSF50891">
    <property type="entry name" value="Cyclophilin-like"/>
    <property type="match status" value="1"/>
</dbReference>
<keyword evidence="1" id="KW-0547">Nucleotide-binding</keyword>
<keyword evidence="2" id="KW-0378">Hydrolase</keyword>
<dbReference type="InterPro" id="IPR029000">
    <property type="entry name" value="Cyclophilin-like_dom_sf"/>
</dbReference>
<sequence>MSGTLTIHQAGPAMTIQDLGRPGYRAVGLTHGGAADPTALHEGAALLGQDPNSAALEMAGSGGSFEVDQDTRIALTGAQMQVSIDGEPIAWNASHLLPAGAKLTIGGARDGAYGYLHVGGGLDVAPVMNARASHLAAGIGALLQSGETLPLGVDKGGEANLTLARDSRFGAERVRIVASMQTDAFDEGTRQRFTETTFRRDPRANRMGARMDHDGEGFATGGQLTIVSEVITPGDIQITGDGAPFVLMCECQTTGGYPRIGTVIPCDLPIVAQAQPGAALQFAFVDLDEALAAETRHRADLAALPKRRQPLLRDPARIRDLLGYQLISGVVSATTDPFEKEQT</sequence>
<evidence type="ECO:0000256" key="3">
    <source>
        <dbReference type="ARBA" id="ARBA00022840"/>
    </source>
</evidence>
<dbReference type="GO" id="GO:0005524">
    <property type="term" value="F:ATP binding"/>
    <property type="evidence" value="ECO:0007669"/>
    <property type="project" value="UniProtKB-KW"/>
</dbReference>